<evidence type="ECO:0000259" key="6">
    <source>
        <dbReference type="SMART" id="SM00829"/>
    </source>
</evidence>
<dbReference type="Proteomes" id="UP000435649">
    <property type="component" value="Unassembled WGS sequence"/>
</dbReference>
<dbReference type="AlphaFoldDB" id="A0A844FXH2"/>
<dbReference type="Pfam" id="PF00107">
    <property type="entry name" value="ADH_zinc_N"/>
    <property type="match status" value="1"/>
</dbReference>
<dbReference type="PANTHER" id="PTHR43350">
    <property type="entry name" value="NAD-DEPENDENT ALCOHOL DEHYDROGENASE"/>
    <property type="match status" value="1"/>
</dbReference>
<reference evidence="7 8" key="1">
    <citation type="submission" date="2019-08" db="EMBL/GenBank/DDBJ databases">
        <title>In-depth cultivation of the pig gut microbiome towards novel bacterial diversity and tailored functional studies.</title>
        <authorList>
            <person name="Wylensek D."/>
            <person name="Hitch T.C.A."/>
            <person name="Clavel T."/>
        </authorList>
    </citation>
    <scope>NUCLEOTIDE SEQUENCE [LARGE SCALE GENOMIC DNA]</scope>
    <source>
        <strain evidence="7 8">BBE-744-WT-12</strain>
    </source>
</reference>
<keyword evidence="8" id="KW-1185">Reference proteome</keyword>
<dbReference type="InterPro" id="IPR020843">
    <property type="entry name" value="ER"/>
</dbReference>
<dbReference type="InterPro" id="IPR011032">
    <property type="entry name" value="GroES-like_sf"/>
</dbReference>
<dbReference type="InterPro" id="IPR036291">
    <property type="entry name" value="NAD(P)-bd_dom_sf"/>
</dbReference>
<comment type="cofactor">
    <cofactor evidence="1">
        <name>Zn(2+)</name>
        <dbReference type="ChEBI" id="CHEBI:29105"/>
    </cofactor>
</comment>
<dbReference type="SUPFAM" id="SSF50129">
    <property type="entry name" value="GroES-like"/>
    <property type="match status" value="1"/>
</dbReference>
<dbReference type="CDD" id="cd08255">
    <property type="entry name" value="2-desacetyl-2-hydroxyethyl_bacteriochlorophyllide_like"/>
    <property type="match status" value="1"/>
</dbReference>
<name>A0A844FXH2_9BACT</name>
<evidence type="ECO:0000256" key="3">
    <source>
        <dbReference type="ARBA" id="ARBA00022723"/>
    </source>
</evidence>
<dbReference type="Gene3D" id="3.40.50.720">
    <property type="entry name" value="NAD(P)-binding Rossmann-like Domain"/>
    <property type="match status" value="1"/>
</dbReference>
<feature type="domain" description="Enoyl reductase (ER)" evidence="6">
    <location>
        <begin position="55"/>
        <end position="363"/>
    </location>
</feature>
<evidence type="ECO:0000313" key="7">
    <source>
        <dbReference type="EMBL" id="MST95917.1"/>
    </source>
</evidence>
<keyword evidence="5" id="KW-0560">Oxidoreductase</keyword>
<evidence type="ECO:0000256" key="2">
    <source>
        <dbReference type="ARBA" id="ARBA00008072"/>
    </source>
</evidence>
<evidence type="ECO:0000256" key="1">
    <source>
        <dbReference type="ARBA" id="ARBA00001947"/>
    </source>
</evidence>
<organism evidence="7 8">
    <name type="scientific">Victivallis lenta</name>
    <dbReference type="NCBI Taxonomy" id="2606640"/>
    <lineage>
        <taxon>Bacteria</taxon>
        <taxon>Pseudomonadati</taxon>
        <taxon>Lentisphaerota</taxon>
        <taxon>Lentisphaeria</taxon>
        <taxon>Victivallales</taxon>
        <taxon>Victivallaceae</taxon>
        <taxon>Victivallis</taxon>
    </lineage>
</organism>
<evidence type="ECO:0000313" key="8">
    <source>
        <dbReference type="Proteomes" id="UP000435649"/>
    </source>
</evidence>
<dbReference type="SMART" id="SM00829">
    <property type="entry name" value="PKS_ER"/>
    <property type="match status" value="1"/>
</dbReference>
<comment type="similarity">
    <text evidence="2">Belongs to the zinc-containing alcohol dehydrogenase family.</text>
</comment>
<sequence>MKTKFIFILFCMNEPGRALVFGRSRGIIKDKQGRISTGNTEGRMTGKRIVWPRAGEAELQEFEVSPPGRGEVLIGMEYSVLSAGTERACLIAKPNTPQTFPQYPGYCGIGRVVAAGGDVETVRVGERVLADHAGHCSLFVKPAAGLTVVDPAADPLEAAFTVIAAMSLQGVRKARIELGEAVLVEGLGLLGIFAVELAKLDGALTVIATDFEEKRRGLALALGADLVFSPDDPELAEKVKAATGGRGADAVIEVTGSAHALNQALECASFRGRVVLLGCTRISDEPVDFYRDVHRPGISIVGAHNFVRPKEDSSPGYWTYRDDFRTLLGLAAAKRFRARPVISEIVRPEEAPAVYRRLAECAHPPLGIVFDWRKL</sequence>
<dbReference type="PANTHER" id="PTHR43350:SF19">
    <property type="entry name" value="D-GULOSIDE 3-DEHYDROGENASE"/>
    <property type="match status" value="1"/>
</dbReference>
<dbReference type="SUPFAM" id="SSF51735">
    <property type="entry name" value="NAD(P)-binding Rossmann-fold domains"/>
    <property type="match status" value="1"/>
</dbReference>
<gene>
    <name evidence="7" type="ORF">FYJ85_02520</name>
</gene>
<keyword evidence="4" id="KW-0862">Zinc</keyword>
<dbReference type="GO" id="GO:0046872">
    <property type="term" value="F:metal ion binding"/>
    <property type="evidence" value="ECO:0007669"/>
    <property type="project" value="UniProtKB-KW"/>
</dbReference>
<dbReference type="InterPro" id="IPR013149">
    <property type="entry name" value="ADH-like_C"/>
</dbReference>
<evidence type="ECO:0000256" key="5">
    <source>
        <dbReference type="ARBA" id="ARBA00023002"/>
    </source>
</evidence>
<keyword evidence="3" id="KW-0479">Metal-binding</keyword>
<dbReference type="Gene3D" id="3.90.180.10">
    <property type="entry name" value="Medium-chain alcohol dehydrogenases, catalytic domain"/>
    <property type="match status" value="2"/>
</dbReference>
<evidence type="ECO:0000256" key="4">
    <source>
        <dbReference type="ARBA" id="ARBA00022833"/>
    </source>
</evidence>
<comment type="caution">
    <text evidence="7">The sequence shown here is derived from an EMBL/GenBank/DDBJ whole genome shotgun (WGS) entry which is preliminary data.</text>
</comment>
<dbReference type="GO" id="GO:0016491">
    <property type="term" value="F:oxidoreductase activity"/>
    <property type="evidence" value="ECO:0007669"/>
    <property type="project" value="UniProtKB-KW"/>
</dbReference>
<protein>
    <submittedName>
        <fullName evidence="7">Zinc-binding alcohol dehydrogenase</fullName>
    </submittedName>
</protein>
<dbReference type="EMBL" id="VUNS01000002">
    <property type="protein sequence ID" value="MST95917.1"/>
    <property type="molecule type" value="Genomic_DNA"/>
</dbReference>
<accession>A0A844FXH2</accession>
<proteinExistence type="inferred from homology"/>